<dbReference type="SUPFAM" id="SSF90123">
    <property type="entry name" value="ABC transporter transmembrane region"/>
    <property type="match status" value="1"/>
</dbReference>
<keyword evidence="4 10" id="KW-0812">Transmembrane</keyword>
<evidence type="ECO:0000256" key="5">
    <source>
        <dbReference type="ARBA" id="ARBA00022741"/>
    </source>
</evidence>
<dbReference type="Gene3D" id="1.20.1560.10">
    <property type="entry name" value="ABC transporter type 1, transmembrane domain"/>
    <property type="match status" value="1"/>
</dbReference>
<dbReference type="Proteomes" id="UP000760668">
    <property type="component" value="Unassembled WGS sequence"/>
</dbReference>
<evidence type="ECO:0000256" key="10">
    <source>
        <dbReference type="SAM" id="Phobius"/>
    </source>
</evidence>
<dbReference type="GO" id="GO:0034040">
    <property type="term" value="F:ATPase-coupled lipid transmembrane transporter activity"/>
    <property type="evidence" value="ECO:0007669"/>
    <property type="project" value="TreeGrafter"/>
</dbReference>
<keyword evidence="6" id="KW-0645">Protease</keyword>
<comment type="caution">
    <text evidence="13">The sequence shown here is derived from an EMBL/GenBank/DDBJ whole genome shotgun (WGS) entry which is preliminary data.</text>
</comment>
<evidence type="ECO:0000256" key="1">
    <source>
        <dbReference type="ARBA" id="ARBA00004651"/>
    </source>
</evidence>
<dbReference type="GO" id="GO:0005886">
    <property type="term" value="C:plasma membrane"/>
    <property type="evidence" value="ECO:0007669"/>
    <property type="project" value="UniProtKB-SubCell"/>
</dbReference>
<reference evidence="13" key="2">
    <citation type="submission" date="2021-09" db="EMBL/GenBank/DDBJ databases">
        <authorList>
            <person name="Gilroy R."/>
        </authorList>
    </citation>
    <scope>NUCLEOTIDE SEQUENCE</scope>
    <source>
        <strain evidence="13">CHK179-5677</strain>
    </source>
</reference>
<dbReference type="PROSITE" id="PS50893">
    <property type="entry name" value="ABC_TRANSPORTER_2"/>
    <property type="match status" value="1"/>
</dbReference>
<keyword evidence="6" id="KW-0788">Thiol protease</keyword>
<comment type="subcellular location">
    <subcellularLocation>
        <location evidence="1">Cell membrane</location>
        <topology evidence="1">Multi-pass membrane protein</topology>
    </subcellularLocation>
</comment>
<dbReference type="FunFam" id="3.40.50.300:FF:000299">
    <property type="entry name" value="ABC transporter ATP-binding protein/permease"/>
    <property type="match status" value="1"/>
</dbReference>
<protein>
    <submittedName>
        <fullName evidence="13">ABC transporter ATP-binding protein/permease</fullName>
    </submittedName>
</protein>
<keyword evidence="3" id="KW-1003">Cell membrane</keyword>
<keyword evidence="9 10" id="KW-0472">Membrane</keyword>
<feature type="domain" description="ABC transporter" evidence="11">
    <location>
        <begin position="354"/>
        <end position="593"/>
    </location>
</feature>
<dbReference type="GO" id="GO:0005524">
    <property type="term" value="F:ATP binding"/>
    <property type="evidence" value="ECO:0007669"/>
    <property type="project" value="UniProtKB-KW"/>
</dbReference>
<evidence type="ECO:0000313" key="13">
    <source>
        <dbReference type="EMBL" id="HJG86490.1"/>
    </source>
</evidence>
<dbReference type="GO" id="GO:0140359">
    <property type="term" value="F:ABC-type transporter activity"/>
    <property type="evidence" value="ECO:0007669"/>
    <property type="project" value="InterPro"/>
</dbReference>
<dbReference type="Gene3D" id="3.40.50.300">
    <property type="entry name" value="P-loop containing nucleotide triphosphate hydrolases"/>
    <property type="match status" value="1"/>
</dbReference>
<feature type="transmembrane region" description="Helical" evidence="10">
    <location>
        <begin position="171"/>
        <end position="187"/>
    </location>
</feature>
<sequence>MEEKKKSPYNMWQNTGFMLSAAWRSCPSVIFLCIALAVVTAGQTVAELLIAPAVIARVEEAAPLESLLPTIAGFSLLLLLLSGLKRYLDTNTLFGRCHLRMWLTRQLGLKASRTSYPNLMDARFTELEYKAMDACCSNDDATEHIWTTWTAILTNLLGFAVYLAILSGLHPLLFCVIAVTAAAGYFVDKKVSGWGYRHREEAAKPIKEMGYIRQTAAGRPHAKDIRMFGLGPWMNEVWRKSMALYRAFLRRRESVYLWINLTDLLLTLIRNGAAYAYLLWLTLTGGMSAAEFLLYFTAASGFTQWVTGILDMFNQLHRESLDISMVREFLDYPESFRFEDGEPLPRDLSTPCEIRLENVSFRYPKADSDTLRHINLTIHPGEKLAIVGLNGAGKTTLVRLVCGFLDPTEGRVLLNGEDIRRYDRRAYYALFSAVFQDFSVLEASVAENVAQRVDGIDADRVMACLDQAGLTEKVMSLPKGVATAIGRQVFEDGVELSGGQTQRLMLARALYKDGPVLVLDEPTAALDPIAEEDIYRKYSGMTGGKTSLFISHRLASTRFCDRILFLEQGRIAEEGTHEALLSRGGGYAKLFDVQSQYYREGGENHGK</sequence>
<dbReference type="AlphaFoldDB" id="A0A921MLK8"/>
<reference evidence="13" key="1">
    <citation type="journal article" date="2021" name="PeerJ">
        <title>Extensive microbial diversity within the chicken gut microbiome revealed by metagenomics and culture.</title>
        <authorList>
            <person name="Gilroy R."/>
            <person name="Ravi A."/>
            <person name="Getino M."/>
            <person name="Pursley I."/>
            <person name="Horton D.L."/>
            <person name="Alikhan N.F."/>
            <person name="Baker D."/>
            <person name="Gharbi K."/>
            <person name="Hall N."/>
            <person name="Watson M."/>
            <person name="Adriaenssens E.M."/>
            <person name="Foster-Nyarko E."/>
            <person name="Jarju S."/>
            <person name="Secka A."/>
            <person name="Antonio M."/>
            <person name="Oren A."/>
            <person name="Chaudhuri R.R."/>
            <person name="La Ragione R."/>
            <person name="Hildebrand F."/>
            <person name="Pallen M.J."/>
        </authorList>
    </citation>
    <scope>NUCLEOTIDE SEQUENCE</scope>
    <source>
        <strain evidence="13">CHK179-5677</strain>
    </source>
</reference>
<keyword evidence="8 10" id="KW-1133">Transmembrane helix</keyword>
<proteinExistence type="predicted"/>
<evidence type="ECO:0000313" key="14">
    <source>
        <dbReference type="Proteomes" id="UP000760668"/>
    </source>
</evidence>
<evidence type="ECO:0000256" key="8">
    <source>
        <dbReference type="ARBA" id="ARBA00022989"/>
    </source>
</evidence>
<feature type="transmembrane region" description="Helical" evidence="10">
    <location>
        <begin position="66"/>
        <end position="84"/>
    </location>
</feature>
<keyword evidence="7 13" id="KW-0067">ATP-binding</keyword>
<dbReference type="GO" id="GO:0008234">
    <property type="term" value="F:cysteine-type peptidase activity"/>
    <property type="evidence" value="ECO:0007669"/>
    <property type="project" value="UniProtKB-KW"/>
</dbReference>
<evidence type="ECO:0000256" key="6">
    <source>
        <dbReference type="ARBA" id="ARBA00022807"/>
    </source>
</evidence>
<evidence type="ECO:0000256" key="7">
    <source>
        <dbReference type="ARBA" id="ARBA00022840"/>
    </source>
</evidence>
<dbReference type="InterPro" id="IPR011527">
    <property type="entry name" value="ABC1_TM_dom"/>
</dbReference>
<organism evidence="13 14">
    <name type="scientific">Pseudoflavonifractor capillosus</name>
    <dbReference type="NCBI Taxonomy" id="106588"/>
    <lineage>
        <taxon>Bacteria</taxon>
        <taxon>Bacillati</taxon>
        <taxon>Bacillota</taxon>
        <taxon>Clostridia</taxon>
        <taxon>Eubacteriales</taxon>
        <taxon>Oscillospiraceae</taxon>
        <taxon>Pseudoflavonifractor</taxon>
    </lineage>
</organism>
<feature type="domain" description="ABC transmembrane type-1" evidence="12">
    <location>
        <begin position="152"/>
        <end position="318"/>
    </location>
</feature>
<dbReference type="GO" id="GO:0016887">
    <property type="term" value="F:ATP hydrolysis activity"/>
    <property type="evidence" value="ECO:0007669"/>
    <property type="project" value="InterPro"/>
</dbReference>
<evidence type="ECO:0000256" key="2">
    <source>
        <dbReference type="ARBA" id="ARBA00022448"/>
    </source>
</evidence>
<evidence type="ECO:0000256" key="9">
    <source>
        <dbReference type="ARBA" id="ARBA00023136"/>
    </source>
</evidence>
<gene>
    <name evidence="13" type="ORF">K8V01_05655</name>
</gene>
<dbReference type="RefSeq" id="WP_295370303.1">
    <property type="nucleotide sequence ID" value="NZ_DYUC01000052.1"/>
</dbReference>
<evidence type="ECO:0000259" key="11">
    <source>
        <dbReference type="PROSITE" id="PS50893"/>
    </source>
</evidence>
<accession>A0A921MLK8</accession>
<dbReference type="Pfam" id="PF00005">
    <property type="entry name" value="ABC_tran"/>
    <property type="match status" value="1"/>
</dbReference>
<feature type="transmembrane region" description="Helical" evidence="10">
    <location>
        <begin position="21"/>
        <end position="46"/>
    </location>
</feature>
<dbReference type="PROSITE" id="PS50929">
    <property type="entry name" value="ABC_TM1F"/>
    <property type="match status" value="1"/>
</dbReference>
<dbReference type="EMBL" id="DYUC01000052">
    <property type="protein sequence ID" value="HJG86490.1"/>
    <property type="molecule type" value="Genomic_DNA"/>
</dbReference>
<dbReference type="InterPro" id="IPR039421">
    <property type="entry name" value="Type_1_exporter"/>
</dbReference>
<evidence type="ECO:0000256" key="3">
    <source>
        <dbReference type="ARBA" id="ARBA00022475"/>
    </source>
</evidence>
<dbReference type="InterPro" id="IPR003439">
    <property type="entry name" value="ABC_transporter-like_ATP-bd"/>
</dbReference>
<name>A0A921MLK8_9FIRM</name>
<dbReference type="InterPro" id="IPR027417">
    <property type="entry name" value="P-loop_NTPase"/>
</dbReference>
<dbReference type="PANTHER" id="PTHR24221:SF646">
    <property type="entry name" value="HAEMOLYSIN SECRETION ATP-BINDING PROTEIN"/>
    <property type="match status" value="1"/>
</dbReference>
<dbReference type="SMART" id="SM00382">
    <property type="entry name" value="AAA"/>
    <property type="match status" value="1"/>
</dbReference>
<keyword evidence="5" id="KW-0547">Nucleotide-binding</keyword>
<keyword evidence="6" id="KW-0378">Hydrolase</keyword>
<evidence type="ECO:0000259" key="12">
    <source>
        <dbReference type="PROSITE" id="PS50929"/>
    </source>
</evidence>
<keyword evidence="2" id="KW-0813">Transport</keyword>
<dbReference type="SUPFAM" id="SSF52540">
    <property type="entry name" value="P-loop containing nucleoside triphosphate hydrolases"/>
    <property type="match status" value="1"/>
</dbReference>
<dbReference type="InterPro" id="IPR003593">
    <property type="entry name" value="AAA+_ATPase"/>
</dbReference>
<evidence type="ECO:0000256" key="4">
    <source>
        <dbReference type="ARBA" id="ARBA00022692"/>
    </source>
</evidence>
<dbReference type="InterPro" id="IPR036640">
    <property type="entry name" value="ABC1_TM_sf"/>
</dbReference>
<feature type="transmembrane region" description="Helical" evidence="10">
    <location>
        <begin position="146"/>
        <end position="165"/>
    </location>
</feature>
<dbReference type="PANTHER" id="PTHR24221">
    <property type="entry name" value="ATP-BINDING CASSETTE SUB-FAMILY B"/>
    <property type="match status" value="1"/>
</dbReference>